<keyword evidence="14" id="KW-1185">Reference proteome</keyword>
<keyword evidence="6 9" id="KW-0520">NAD</keyword>
<comment type="caution">
    <text evidence="9">Lacks conserved residue(s) required for the propagation of feature annotation.</text>
</comment>
<dbReference type="CDD" id="cd08195">
    <property type="entry name" value="DHQS"/>
    <property type="match status" value="1"/>
</dbReference>
<evidence type="ECO:0000313" key="14">
    <source>
        <dbReference type="Proteomes" id="UP000050833"/>
    </source>
</evidence>
<dbReference type="GO" id="GO:0009423">
    <property type="term" value="P:chorismate biosynthetic process"/>
    <property type="evidence" value="ECO:0007669"/>
    <property type="project" value="UniProtKB-UniRule"/>
</dbReference>
<evidence type="ECO:0000256" key="6">
    <source>
        <dbReference type="ARBA" id="ARBA00023027"/>
    </source>
</evidence>
<feature type="binding site" evidence="9">
    <location>
        <begin position="108"/>
        <end position="112"/>
    </location>
    <ligand>
        <name>NAD(+)</name>
        <dbReference type="ChEBI" id="CHEBI:57540"/>
    </ligand>
</feature>
<organism evidence="13 14">
    <name type="scientific">Butyribacter intestini</name>
    <dbReference type="NCBI Taxonomy" id="1703332"/>
    <lineage>
        <taxon>Bacteria</taxon>
        <taxon>Bacillati</taxon>
        <taxon>Bacillota</taxon>
        <taxon>Clostridia</taxon>
        <taxon>Lachnospirales</taxon>
        <taxon>Lachnospiraceae</taxon>
        <taxon>Butyribacter</taxon>
    </lineage>
</organism>
<feature type="binding site" evidence="9">
    <location>
        <position position="266"/>
    </location>
    <ligand>
        <name>Zn(2+)</name>
        <dbReference type="ChEBI" id="CHEBI:29105"/>
    </ligand>
</feature>
<dbReference type="GO" id="GO:0046872">
    <property type="term" value="F:metal ion binding"/>
    <property type="evidence" value="ECO:0007669"/>
    <property type="project" value="UniProtKB-KW"/>
</dbReference>
<dbReference type="InterPro" id="IPR030963">
    <property type="entry name" value="DHQ_synth_fam"/>
</dbReference>
<feature type="domain" description="3-dehydroquinate synthase C-terminal" evidence="12">
    <location>
        <begin position="184"/>
        <end position="326"/>
    </location>
</feature>
<feature type="binding site" evidence="9">
    <location>
        <position position="250"/>
    </location>
    <ligand>
        <name>Zn(2+)</name>
        <dbReference type="ChEBI" id="CHEBI:29105"/>
    </ligand>
</feature>
<gene>
    <name evidence="9" type="primary">aroB</name>
    <name evidence="13" type="ORF">APZ18_04400</name>
</gene>
<evidence type="ECO:0000256" key="7">
    <source>
        <dbReference type="ARBA" id="ARBA00023239"/>
    </source>
</evidence>
<dbReference type="PANTHER" id="PTHR43622:SF1">
    <property type="entry name" value="3-DEHYDROQUINATE SYNTHASE"/>
    <property type="match status" value="1"/>
</dbReference>
<dbReference type="GO" id="GO:0003856">
    <property type="term" value="F:3-dehydroquinate synthase activity"/>
    <property type="evidence" value="ECO:0007669"/>
    <property type="project" value="UniProtKB-UniRule"/>
</dbReference>
<comment type="cofactor">
    <cofactor evidence="9">
        <name>Co(2+)</name>
        <dbReference type="ChEBI" id="CHEBI:48828"/>
    </cofactor>
    <cofactor evidence="9">
        <name>Zn(2+)</name>
        <dbReference type="ChEBI" id="CHEBI:29105"/>
    </cofactor>
    <text evidence="9">Binds 1 divalent metal cation per subunit. Can use either Co(2+) or Zn(2+).</text>
</comment>
<dbReference type="GO" id="GO:0000166">
    <property type="term" value="F:nucleotide binding"/>
    <property type="evidence" value="ECO:0007669"/>
    <property type="project" value="UniProtKB-KW"/>
</dbReference>
<dbReference type="PANTHER" id="PTHR43622">
    <property type="entry name" value="3-DEHYDROQUINATE SYNTHASE"/>
    <property type="match status" value="1"/>
</dbReference>
<feature type="domain" description="3-dehydroquinate synthase N-terminal" evidence="11">
    <location>
        <begin position="70"/>
        <end position="181"/>
    </location>
</feature>
<keyword evidence="5 9" id="KW-0862">Zinc</keyword>
<comment type="subcellular location">
    <subcellularLocation>
        <location evidence="9">Cytoplasm</location>
    </subcellularLocation>
</comment>
<evidence type="ECO:0000256" key="4">
    <source>
        <dbReference type="ARBA" id="ARBA00022741"/>
    </source>
</evidence>
<keyword evidence="9" id="KW-0028">Amino-acid biosynthesis</keyword>
<evidence type="ECO:0000259" key="11">
    <source>
        <dbReference type="Pfam" id="PF01761"/>
    </source>
</evidence>
<dbReference type="NCBIfam" id="TIGR01357">
    <property type="entry name" value="aroB"/>
    <property type="match status" value="1"/>
</dbReference>
<evidence type="ECO:0000313" key="13">
    <source>
        <dbReference type="EMBL" id="KQC86432.1"/>
    </source>
</evidence>
<comment type="function">
    <text evidence="9">Catalyzes the conversion of 3-deoxy-D-arabino-heptulosonate 7-phosphate (DAHP) to dehydroquinate (DHQ).</text>
</comment>
<dbReference type="HAMAP" id="MF_00110">
    <property type="entry name" value="DHQ_synthase"/>
    <property type="match status" value="1"/>
</dbReference>
<comment type="similarity">
    <text evidence="9">Belongs to the sugar phosphate cyclases superfamily. Dehydroquinate synthase family.</text>
</comment>
<feature type="binding site" evidence="9">
    <location>
        <begin position="172"/>
        <end position="175"/>
    </location>
    <ligand>
        <name>NAD(+)</name>
        <dbReference type="ChEBI" id="CHEBI:57540"/>
    </ligand>
</feature>
<keyword evidence="3 9" id="KW-0479">Metal-binding</keyword>
<dbReference type="Gene3D" id="1.20.1090.10">
    <property type="entry name" value="Dehydroquinate synthase-like - alpha domain"/>
    <property type="match status" value="1"/>
</dbReference>
<feature type="binding site" evidence="9">
    <location>
        <begin position="132"/>
        <end position="133"/>
    </location>
    <ligand>
        <name>NAD(+)</name>
        <dbReference type="ChEBI" id="CHEBI:57540"/>
    </ligand>
</feature>
<comment type="cofactor">
    <cofactor evidence="1 9">
        <name>NAD(+)</name>
        <dbReference type="ChEBI" id="CHEBI:57540"/>
    </cofactor>
</comment>
<keyword evidence="9" id="KW-0057">Aromatic amino acid biosynthesis</keyword>
<feature type="binding site" evidence="9">
    <location>
        <position position="154"/>
    </location>
    <ligand>
        <name>NAD(+)</name>
        <dbReference type="ChEBI" id="CHEBI:57540"/>
    </ligand>
</feature>
<keyword evidence="9" id="KW-0963">Cytoplasm</keyword>
<dbReference type="PIRSF" id="PIRSF001455">
    <property type="entry name" value="DHQ_synth"/>
    <property type="match status" value="1"/>
</dbReference>
<dbReference type="InterPro" id="IPR016037">
    <property type="entry name" value="DHQ_synth_AroB"/>
</dbReference>
<dbReference type="Pfam" id="PF01761">
    <property type="entry name" value="DHQ_synthase"/>
    <property type="match status" value="1"/>
</dbReference>
<keyword evidence="4 9" id="KW-0547">Nucleotide-binding</keyword>
<evidence type="ECO:0000256" key="9">
    <source>
        <dbReference type="HAMAP-Rule" id="MF_00110"/>
    </source>
</evidence>
<dbReference type="InterPro" id="IPR050071">
    <property type="entry name" value="Dehydroquinate_synthase"/>
</dbReference>
<name>A0AAW3JU59_9FIRM</name>
<evidence type="ECO:0000256" key="8">
    <source>
        <dbReference type="ARBA" id="ARBA00023285"/>
    </source>
</evidence>
<dbReference type="EMBL" id="LLKB01000001">
    <property type="protein sequence ID" value="KQC86432.1"/>
    <property type="molecule type" value="Genomic_DNA"/>
</dbReference>
<comment type="caution">
    <text evidence="13">The sequence shown here is derived from an EMBL/GenBank/DDBJ whole genome shotgun (WGS) entry which is preliminary data.</text>
</comment>
<reference evidence="13 14" key="1">
    <citation type="submission" date="2015-10" db="EMBL/GenBank/DDBJ databases">
        <title>Butyribacter intestini gen. nov., sp. nov., a butyric acid-producing bacterium of the family Lachnospiraceae isolated from the human faeces.</title>
        <authorList>
            <person name="Zou Y."/>
            <person name="Xue W."/>
            <person name="Luo G."/>
            <person name="Lv M."/>
        </authorList>
    </citation>
    <scope>NUCLEOTIDE SEQUENCE [LARGE SCALE GENOMIC DNA]</scope>
    <source>
        <strain evidence="13 14">TF01-11</strain>
    </source>
</reference>
<evidence type="ECO:0000256" key="10">
    <source>
        <dbReference type="NCBIfam" id="TIGR01357"/>
    </source>
</evidence>
<comment type="pathway">
    <text evidence="9">Metabolic intermediate biosynthesis; chorismate biosynthesis; chorismate from D-erythrose 4-phosphate and phosphoenolpyruvate: step 2/7.</text>
</comment>
<dbReference type="GO" id="GO:0008652">
    <property type="term" value="P:amino acid biosynthetic process"/>
    <property type="evidence" value="ECO:0007669"/>
    <property type="project" value="UniProtKB-KW"/>
</dbReference>
<comment type="catalytic activity">
    <reaction evidence="9">
        <text>7-phospho-2-dehydro-3-deoxy-D-arabino-heptonate = 3-dehydroquinate + phosphate</text>
        <dbReference type="Rhea" id="RHEA:21968"/>
        <dbReference type="ChEBI" id="CHEBI:32364"/>
        <dbReference type="ChEBI" id="CHEBI:43474"/>
        <dbReference type="ChEBI" id="CHEBI:58394"/>
        <dbReference type="EC" id="4.2.3.4"/>
    </reaction>
</comment>
<dbReference type="FunFam" id="3.40.50.1970:FF:000007">
    <property type="entry name" value="Pentafunctional AROM polypeptide"/>
    <property type="match status" value="1"/>
</dbReference>
<proteinExistence type="inferred from homology"/>
<dbReference type="SUPFAM" id="SSF56796">
    <property type="entry name" value="Dehydroquinate synthase-like"/>
    <property type="match status" value="1"/>
</dbReference>
<evidence type="ECO:0000256" key="2">
    <source>
        <dbReference type="ARBA" id="ARBA00001947"/>
    </source>
</evidence>
<dbReference type="AlphaFoldDB" id="A0AAW3JU59"/>
<dbReference type="Gene3D" id="3.40.50.1970">
    <property type="match status" value="1"/>
</dbReference>
<evidence type="ECO:0000256" key="5">
    <source>
        <dbReference type="ARBA" id="ARBA00022833"/>
    </source>
</evidence>
<dbReference type="InterPro" id="IPR030960">
    <property type="entry name" value="DHQS/DOIS_N"/>
</dbReference>
<protein>
    <recommendedName>
        <fullName evidence="9 10">3-dehydroquinate synthase</fullName>
        <shortName evidence="9">DHQS</shortName>
        <ecNumber evidence="9 10">4.2.3.4</ecNumber>
    </recommendedName>
</protein>
<evidence type="ECO:0000256" key="3">
    <source>
        <dbReference type="ARBA" id="ARBA00022723"/>
    </source>
</evidence>
<dbReference type="Proteomes" id="UP000050833">
    <property type="component" value="Unassembled WGS sequence"/>
</dbReference>
<dbReference type="GO" id="GO:0005737">
    <property type="term" value="C:cytoplasm"/>
    <property type="evidence" value="ECO:0007669"/>
    <property type="project" value="UniProtKB-SubCell"/>
</dbReference>
<dbReference type="RefSeq" id="WP_055941934.1">
    <property type="nucleotide sequence ID" value="NZ_JAQDCV010000001.1"/>
</dbReference>
<sequence>MSKLITVHYDDKPIYNITIEKDYSKLASVIKEQVEAEHKVCVVSDSSVASHYLDAVMDIASECVSKVTSFVFPAGEASKNLNVVEDLYEHLIKEKFDRKDILLALGGGVVGDLTGFAASTYLRGIKVIQLPTTLLAMVDSSVGGKTGVDFRGYKNMVGAFHQPSAVYMNLSTLNTLTEKQYYSGFGEIIKHGLIKDMEYYSYIEKHLSELNSRSLDVLEEVVSGSCNIKRMVVENDPTEKGERALLNFGHTLGHAIEKLMNFSLLHGECVSLGMVAAGYISMKRDMITEDEFKGMTDMLKTLNLPVSVSELSVDSIIETSKSDKKMDAGKIKFILLDRPGNAVIRKDVTDDEMREALSVVLL</sequence>
<dbReference type="GO" id="GO:0009073">
    <property type="term" value="P:aromatic amino acid family biosynthetic process"/>
    <property type="evidence" value="ECO:0007669"/>
    <property type="project" value="UniProtKB-KW"/>
</dbReference>
<evidence type="ECO:0000256" key="1">
    <source>
        <dbReference type="ARBA" id="ARBA00001911"/>
    </source>
</evidence>
<accession>A0AAW3JU59</accession>
<feature type="binding site" evidence="9">
    <location>
        <position position="187"/>
    </location>
    <ligand>
        <name>Zn(2+)</name>
        <dbReference type="ChEBI" id="CHEBI:29105"/>
    </ligand>
</feature>
<keyword evidence="7 9" id="KW-0456">Lyase</keyword>
<evidence type="ECO:0000259" key="12">
    <source>
        <dbReference type="Pfam" id="PF24621"/>
    </source>
</evidence>
<dbReference type="InterPro" id="IPR056179">
    <property type="entry name" value="DHQS_C"/>
</dbReference>
<dbReference type="Pfam" id="PF24621">
    <property type="entry name" value="DHQS_C"/>
    <property type="match status" value="1"/>
</dbReference>
<feature type="binding site" evidence="9">
    <location>
        <position position="145"/>
    </location>
    <ligand>
        <name>NAD(+)</name>
        <dbReference type="ChEBI" id="CHEBI:57540"/>
    </ligand>
</feature>
<comment type="cofactor">
    <cofactor evidence="2">
        <name>Zn(2+)</name>
        <dbReference type="ChEBI" id="CHEBI:29105"/>
    </cofactor>
</comment>
<dbReference type="EC" id="4.2.3.4" evidence="9 10"/>
<keyword evidence="8 9" id="KW-0170">Cobalt</keyword>